<accession>A0A6G1IM33</accession>
<gene>
    <name evidence="2" type="ORF">K458DRAFT_119039</name>
</gene>
<reference evidence="2" key="1">
    <citation type="journal article" date="2020" name="Stud. Mycol.">
        <title>101 Dothideomycetes genomes: a test case for predicting lifestyles and emergence of pathogens.</title>
        <authorList>
            <person name="Haridas S."/>
            <person name="Albert R."/>
            <person name="Binder M."/>
            <person name="Bloem J."/>
            <person name="Labutti K."/>
            <person name="Salamov A."/>
            <person name="Andreopoulos B."/>
            <person name="Baker S."/>
            <person name="Barry K."/>
            <person name="Bills G."/>
            <person name="Bluhm B."/>
            <person name="Cannon C."/>
            <person name="Castanera R."/>
            <person name="Culley D."/>
            <person name="Daum C."/>
            <person name="Ezra D."/>
            <person name="Gonzalez J."/>
            <person name="Henrissat B."/>
            <person name="Kuo A."/>
            <person name="Liang C."/>
            <person name="Lipzen A."/>
            <person name="Lutzoni F."/>
            <person name="Magnuson J."/>
            <person name="Mondo S."/>
            <person name="Nolan M."/>
            <person name="Ohm R."/>
            <person name="Pangilinan J."/>
            <person name="Park H.-J."/>
            <person name="Ramirez L."/>
            <person name="Alfaro M."/>
            <person name="Sun H."/>
            <person name="Tritt A."/>
            <person name="Yoshinaga Y."/>
            <person name="Zwiers L.-H."/>
            <person name="Turgeon B."/>
            <person name="Goodwin S."/>
            <person name="Spatafora J."/>
            <person name="Crous P."/>
            <person name="Grigoriev I."/>
        </authorList>
    </citation>
    <scope>NUCLEOTIDE SEQUENCE</scope>
    <source>
        <strain evidence="2">CBS 122367</strain>
    </source>
</reference>
<dbReference type="EMBL" id="MU005605">
    <property type="protein sequence ID" value="KAF2679205.1"/>
    <property type="molecule type" value="Genomic_DNA"/>
</dbReference>
<sequence>MCALLYALGRSTRAPGQRRNNFKKNAHLHRPSGSRQVSRVTRRPYSPPSAQSPRRHASQVTMATSGRCSERLAQVWHVLHAGLADGGLRPVPVSRAKGHGAPDWDMGDAEGAKWHSVRSLRAAGDSLHFELLIRIAQSWQPHACCVFMRQCATEFYAVGETGSPCTVMKTCRRGVGGSTCTCTCAGWESPPYDHGFTELW</sequence>
<proteinExistence type="predicted"/>
<evidence type="ECO:0000313" key="3">
    <source>
        <dbReference type="Proteomes" id="UP000799291"/>
    </source>
</evidence>
<feature type="compositionally biased region" description="Polar residues" evidence="1">
    <location>
        <begin position="48"/>
        <end position="59"/>
    </location>
</feature>
<protein>
    <submittedName>
        <fullName evidence="2">Uncharacterized protein</fullName>
    </submittedName>
</protein>
<feature type="region of interest" description="Disordered" evidence="1">
    <location>
        <begin position="13"/>
        <end position="59"/>
    </location>
</feature>
<keyword evidence="3" id="KW-1185">Reference proteome</keyword>
<organism evidence="2 3">
    <name type="scientific">Lentithecium fluviatile CBS 122367</name>
    <dbReference type="NCBI Taxonomy" id="1168545"/>
    <lineage>
        <taxon>Eukaryota</taxon>
        <taxon>Fungi</taxon>
        <taxon>Dikarya</taxon>
        <taxon>Ascomycota</taxon>
        <taxon>Pezizomycotina</taxon>
        <taxon>Dothideomycetes</taxon>
        <taxon>Pleosporomycetidae</taxon>
        <taxon>Pleosporales</taxon>
        <taxon>Massarineae</taxon>
        <taxon>Lentitheciaceae</taxon>
        <taxon>Lentithecium</taxon>
    </lineage>
</organism>
<feature type="compositionally biased region" description="Basic residues" evidence="1">
    <location>
        <begin position="20"/>
        <end position="32"/>
    </location>
</feature>
<evidence type="ECO:0000256" key="1">
    <source>
        <dbReference type="SAM" id="MobiDB-lite"/>
    </source>
</evidence>
<name>A0A6G1IM33_9PLEO</name>
<dbReference type="AlphaFoldDB" id="A0A6G1IM33"/>
<evidence type="ECO:0000313" key="2">
    <source>
        <dbReference type="EMBL" id="KAF2679205.1"/>
    </source>
</evidence>
<dbReference type="Proteomes" id="UP000799291">
    <property type="component" value="Unassembled WGS sequence"/>
</dbReference>